<dbReference type="GO" id="GO:0004672">
    <property type="term" value="F:protein kinase activity"/>
    <property type="evidence" value="ECO:0007669"/>
    <property type="project" value="InterPro"/>
</dbReference>
<dbReference type="InterPro" id="IPR001245">
    <property type="entry name" value="Ser-Thr/Tyr_kinase_cat_dom"/>
</dbReference>
<feature type="compositionally biased region" description="Low complexity" evidence="1">
    <location>
        <begin position="343"/>
        <end position="385"/>
    </location>
</feature>
<evidence type="ECO:0000313" key="3">
    <source>
        <dbReference type="EMBL" id="GBB87055.1"/>
    </source>
</evidence>
<dbReference type="PROSITE" id="PS50011">
    <property type="entry name" value="PROTEIN_KINASE_DOM"/>
    <property type="match status" value="2"/>
</dbReference>
<dbReference type="CDD" id="cd00180">
    <property type="entry name" value="PKc"/>
    <property type="match status" value="1"/>
</dbReference>
<dbReference type="InterPro" id="IPR000719">
    <property type="entry name" value="Prot_kinase_dom"/>
</dbReference>
<reference evidence="3 4" key="1">
    <citation type="submission" date="2017-11" db="EMBL/GenBank/DDBJ databases">
        <title>The genome of Rhizophagus clarus HR1 reveals common genetic basis of auxotrophy among arbuscular mycorrhizal fungi.</title>
        <authorList>
            <person name="Kobayashi Y."/>
        </authorList>
    </citation>
    <scope>NUCLEOTIDE SEQUENCE [LARGE SCALE GENOMIC DNA]</scope>
    <source>
        <strain evidence="3 4">HR1</strain>
    </source>
</reference>
<evidence type="ECO:0000256" key="1">
    <source>
        <dbReference type="SAM" id="MobiDB-lite"/>
    </source>
</evidence>
<feature type="region of interest" description="Disordered" evidence="1">
    <location>
        <begin position="329"/>
        <end position="387"/>
    </location>
</feature>
<feature type="domain" description="Protein kinase" evidence="2">
    <location>
        <begin position="593"/>
        <end position="874"/>
    </location>
</feature>
<comment type="caution">
    <text evidence="3">The sequence shown here is derived from an EMBL/GenBank/DDBJ whole genome shotgun (WGS) entry which is preliminary data.</text>
</comment>
<dbReference type="GO" id="GO:0005524">
    <property type="term" value="F:ATP binding"/>
    <property type="evidence" value="ECO:0007669"/>
    <property type="project" value="InterPro"/>
</dbReference>
<dbReference type="Gene3D" id="1.10.510.10">
    <property type="entry name" value="Transferase(Phosphotransferase) domain 1"/>
    <property type="match status" value="2"/>
</dbReference>
<accession>A0A2Z6QC19</accession>
<evidence type="ECO:0000313" key="4">
    <source>
        <dbReference type="Proteomes" id="UP000247702"/>
    </source>
</evidence>
<dbReference type="STRING" id="94130.A0A2Z6QC19"/>
<dbReference type="PANTHER" id="PTHR23257:SF958">
    <property type="entry name" value="SERINE_THREONINE-PROTEIN KINASE WNK4"/>
    <property type="match status" value="1"/>
</dbReference>
<evidence type="ECO:0000259" key="2">
    <source>
        <dbReference type="PROSITE" id="PS50011"/>
    </source>
</evidence>
<dbReference type="PANTHER" id="PTHR23257">
    <property type="entry name" value="SERINE-THREONINE PROTEIN KINASE"/>
    <property type="match status" value="1"/>
</dbReference>
<name>A0A2Z6QC19_9GLOM</name>
<protein>
    <recommendedName>
        <fullName evidence="2">Protein kinase domain-containing protein</fullName>
    </recommendedName>
</protein>
<feature type="domain" description="Protein kinase" evidence="2">
    <location>
        <begin position="14"/>
        <end position="268"/>
    </location>
</feature>
<dbReference type="SUPFAM" id="SSF56112">
    <property type="entry name" value="Protein kinase-like (PK-like)"/>
    <property type="match status" value="2"/>
</dbReference>
<organism evidence="3 4">
    <name type="scientific">Rhizophagus clarus</name>
    <dbReference type="NCBI Taxonomy" id="94130"/>
    <lineage>
        <taxon>Eukaryota</taxon>
        <taxon>Fungi</taxon>
        <taxon>Fungi incertae sedis</taxon>
        <taxon>Mucoromycota</taxon>
        <taxon>Glomeromycotina</taxon>
        <taxon>Glomeromycetes</taxon>
        <taxon>Glomerales</taxon>
        <taxon>Glomeraceae</taxon>
        <taxon>Rhizophagus</taxon>
    </lineage>
</organism>
<dbReference type="GO" id="GO:0005737">
    <property type="term" value="C:cytoplasm"/>
    <property type="evidence" value="ECO:0007669"/>
    <property type="project" value="TreeGrafter"/>
</dbReference>
<dbReference type="Gene3D" id="3.30.200.20">
    <property type="entry name" value="Phosphorylase Kinase, domain 1"/>
    <property type="match status" value="1"/>
</dbReference>
<keyword evidence="4" id="KW-1185">Reference proteome</keyword>
<dbReference type="Pfam" id="PF07714">
    <property type="entry name" value="PK_Tyr_Ser-Thr"/>
    <property type="match status" value="1"/>
</dbReference>
<gene>
    <name evidence="3" type="ORF">RclHR1_13510001</name>
</gene>
<proteinExistence type="predicted"/>
<sequence length="881" mass="101829">MSPIELEGEAKERYTLKSDCNYGSKLNVYKAYKKNDPETHYVIKSYETKEALERESQMLKELNGAKNIVQMVDVYPSQSIIICESALHDLETFLEHLDHIQRQGKKSSIIKDIASGLSEIQNHGIVHTALAPKNIMYFQDKNGSSGSWKLIDFSTACSTGSNYSCNEKIRLNYSAPEIIIANERKFRIKIDFAVDMFSFGLILYFLETGHHYWDGENKEKKDEVTSTTKDLQLHDIRDPTMHSIIRSLLNKKISRRMTLDHFMRSFFYTGESTDHEVNDEVSKPNSTYLSALSVSNFSQDSYVTESTSQPSSTYLSALNVSNFSQDSRVTESVSQSNSTSLLRPNSTSLSRPNSSSLSRLNSTSTTLSRQNSTSASRPSSPYPSSLNGSNLFQDSCAPENWNYSKFDIKSLTDPLDSYYAFEYAFKMLSEVIENVVESGRKHFRKDDIREIAKKMRGYLNKFNHQDWDNNDQKVQFISILKNQVHLYNRFLWLVVRYCAVKDRVANSSLAKLISTLYRDVIEISSIIKAGKSFNSYLSKLIVALNSHDSNKIQKVLNNFSSDSSLNLSFGDDSAITLSLSRWYCSKRQICNDYIGTPSKELENRGEIFITKRLYLSNSIVTGKSLNYLNYKTFLCVIKEISLYNDHQLNDCDNIIKFCGYSIQHCKCKLFYEYTDYGDLFEYFQSDHNSSGHSLNNWKNKVNLAWGISLGVRYLHDRQIVHLDLRSKNISLKFDEEEGTIIPKISNFLWSREIYSGKTSTYPITTLPSGEEIWKRWYDPDRLRNKKRYDFLPPSDIYSLGLLYWEIAWCKPNNLPFEEVPIRNLYNHLLYNNYEDLPEIPDEYRGWEYLIEGMWKFNAEDRCNIITVELTMRKLCKGTESP</sequence>
<dbReference type="Proteomes" id="UP000247702">
    <property type="component" value="Unassembled WGS sequence"/>
</dbReference>
<dbReference type="EMBL" id="BEXD01000393">
    <property type="protein sequence ID" value="GBB87055.1"/>
    <property type="molecule type" value="Genomic_DNA"/>
</dbReference>
<dbReference type="InterPro" id="IPR011009">
    <property type="entry name" value="Kinase-like_dom_sf"/>
</dbReference>
<dbReference type="Pfam" id="PF00069">
    <property type="entry name" value="Pkinase"/>
    <property type="match status" value="1"/>
</dbReference>
<dbReference type="GO" id="GO:0007165">
    <property type="term" value="P:signal transduction"/>
    <property type="evidence" value="ECO:0007669"/>
    <property type="project" value="TreeGrafter"/>
</dbReference>
<feature type="compositionally biased region" description="Polar residues" evidence="1">
    <location>
        <begin position="329"/>
        <end position="342"/>
    </location>
</feature>
<dbReference type="AlphaFoldDB" id="A0A2Z6QC19"/>
<dbReference type="InterPro" id="IPR050167">
    <property type="entry name" value="Ser_Thr_protein_kinase"/>
</dbReference>